<dbReference type="InterPro" id="IPR036864">
    <property type="entry name" value="Zn2-C6_fun-type_DNA-bd_sf"/>
</dbReference>
<name>A0A8H6XTQ6_9AGAR</name>
<gene>
    <name evidence="3" type="ORF">MSAN_01852300</name>
</gene>
<keyword evidence="4" id="KW-1185">Reference proteome</keyword>
<dbReference type="PROSITE" id="PS00463">
    <property type="entry name" value="ZN2_CY6_FUNGAL_1"/>
    <property type="match status" value="1"/>
</dbReference>
<evidence type="ECO:0000259" key="2">
    <source>
        <dbReference type="PROSITE" id="PS50048"/>
    </source>
</evidence>
<protein>
    <submittedName>
        <fullName evidence="3">Zn(2)-C6 fungal-type transcriptional factor</fullName>
    </submittedName>
</protein>
<dbReference type="PROSITE" id="PS50048">
    <property type="entry name" value="ZN2_CY6_FUNGAL_2"/>
    <property type="match status" value="1"/>
</dbReference>
<dbReference type="EMBL" id="JACAZH010000019">
    <property type="protein sequence ID" value="KAF7346251.1"/>
    <property type="molecule type" value="Genomic_DNA"/>
</dbReference>
<dbReference type="InterPro" id="IPR001138">
    <property type="entry name" value="Zn2Cys6_DnaBD"/>
</dbReference>
<accession>A0A8H6XTQ6</accession>
<proteinExistence type="predicted"/>
<dbReference type="GO" id="GO:0000981">
    <property type="term" value="F:DNA-binding transcription factor activity, RNA polymerase II-specific"/>
    <property type="evidence" value="ECO:0007669"/>
    <property type="project" value="InterPro"/>
</dbReference>
<dbReference type="Proteomes" id="UP000623467">
    <property type="component" value="Unassembled WGS sequence"/>
</dbReference>
<sequence>MNLPSASTSACVEPMKRKKKPACDACKARRVLCHRQPEGIPCPRCAEKGILCKTTTVQRGRPRRVDEVALVPISEPSSPSPGCGNPPISVRACVELSSTPDLSPELVKHLFDCLQHFPESQNMFFRSDALRTALHSASYQLSLLPPQPHVLAACICALSASISFHPSIIGPSTIASFTDPATFFAGADLREYGVRRAPMYRALYERAFALACEARIHVDVSEDNAASCFLLDLLERLNAAPSRPWVASFVSHARILGGKGNPRRRPGEWNHFNSVMFAEALAAMARRTPVLFTYNDQLLLSGSEPPALEQLLQSLQAMSQASKKVAHLAFFAVWPCMFHVTRLARDLHDKISGDYARRHPLAEGAVIHFLSSLSILQSILSLVLMHPDLSSANGDTPVLRGPGEECPISPPGG</sequence>
<evidence type="ECO:0000256" key="1">
    <source>
        <dbReference type="SAM" id="MobiDB-lite"/>
    </source>
</evidence>
<organism evidence="3 4">
    <name type="scientific">Mycena sanguinolenta</name>
    <dbReference type="NCBI Taxonomy" id="230812"/>
    <lineage>
        <taxon>Eukaryota</taxon>
        <taxon>Fungi</taxon>
        <taxon>Dikarya</taxon>
        <taxon>Basidiomycota</taxon>
        <taxon>Agaricomycotina</taxon>
        <taxon>Agaricomycetes</taxon>
        <taxon>Agaricomycetidae</taxon>
        <taxon>Agaricales</taxon>
        <taxon>Marasmiineae</taxon>
        <taxon>Mycenaceae</taxon>
        <taxon>Mycena</taxon>
    </lineage>
</organism>
<evidence type="ECO:0000313" key="3">
    <source>
        <dbReference type="EMBL" id="KAF7346251.1"/>
    </source>
</evidence>
<feature type="domain" description="Zn(2)-C6 fungal-type" evidence="2">
    <location>
        <begin position="22"/>
        <end position="54"/>
    </location>
</feature>
<evidence type="ECO:0000313" key="4">
    <source>
        <dbReference type="Proteomes" id="UP000623467"/>
    </source>
</evidence>
<reference evidence="3" key="1">
    <citation type="submission" date="2020-05" db="EMBL/GenBank/DDBJ databases">
        <title>Mycena genomes resolve the evolution of fungal bioluminescence.</title>
        <authorList>
            <person name="Tsai I.J."/>
        </authorList>
    </citation>
    <scope>NUCLEOTIDE SEQUENCE</scope>
    <source>
        <strain evidence="3">160909Yilan</strain>
    </source>
</reference>
<comment type="caution">
    <text evidence="3">The sequence shown here is derived from an EMBL/GenBank/DDBJ whole genome shotgun (WGS) entry which is preliminary data.</text>
</comment>
<feature type="region of interest" description="Disordered" evidence="1">
    <location>
        <begin position="393"/>
        <end position="413"/>
    </location>
</feature>
<dbReference type="CDD" id="cd00067">
    <property type="entry name" value="GAL4"/>
    <property type="match status" value="1"/>
</dbReference>
<dbReference type="OrthoDB" id="2861608at2759"/>
<dbReference type="GO" id="GO:0008270">
    <property type="term" value="F:zinc ion binding"/>
    <property type="evidence" value="ECO:0007669"/>
    <property type="project" value="InterPro"/>
</dbReference>
<dbReference type="AlphaFoldDB" id="A0A8H6XTQ6"/>
<dbReference type="SUPFAM" id="SSF57701">
    <property type="entry name" value="Zn2/Cys6 DNA-binding domain"/>
    <property type="match status" value="1"/>
</dbReference>